<sequence>MLKLLHVADIHLNHIYGRYPKPISEKLRNHHENAFQNSISYALAQEVDAFIIAGDLLDQEYPDFQIERLIINGIRQLLKNEIHVFYTPGNHDFLGVASWGRDLTKSSFFHYAQNPIPESYEFHTKTGVKVHLTACGHNQKNIQTNVISQFPEKSDGNIWIGVAHASVDAHKLHDPYMPAVLKDIQALNYDYFALGHIHKREKLSSKIAYSGSIQGLHALETGLKGGYLVTVDAYQTHIEPINFSEVVWENLTLNVASCKDSEALIRLIVTSLKSMHQSSKFNHMIRIQLQGRSKIYNLMQGDVLDQISAEIMREFDCLYLEIKGEGLEPELDVETYKKEKTVLCDLLDQLDKWQDIPELKEKLLNLPIFPTHFDNIQKVEFVDAKLFQIQNEVLNRMVK</sequence>
<evidence type="ECO:0000256" key="1">
    <source>
        <dbReference type="ARBA" id="ARBA00022801"/>
    </source>
</evidence>
<accession>A0ABS2MSH7</accession>
<dbReference type="EMBL" id="JAFBDT010000015">
    <property type="protein sequence ID" value="MBM7562317.1"/>
    <property type="molecule type" value="Genomic_DNA"/>
</dbReference>
<dbReference type="Pfam" id="PF00149">
    <property type="entry name" value="Metallophos"/>
    <property type="match status" value="1"/>
</dbReference>
<dbReference type="InterPro" id="IPR050535">
    <property type="entry name" value="DNA_Repair-Maintenance_Comp"/>
</dbReference>
<dbReference type="CDD" id="cd00840">
    <property type="entry name" value="MPP_Mre11_N"/>
    <property type="match status" value="1"/>
</dbReference>
<dbReference type="Gene3D" id="3.60.21.10">
    <property type="match status" value="1"/>
</dbReference>
<keyword evidence="3" id="KW-0540">Nuclease</keyword>
<dbReference type="PANTHER" id="PTHR30337:SF7">
    <property type="entry name" value="PHOSPHOESTERASE"/>
    <property type="match status" value="1"/>
</dbReference>
<dbReference type="Proteomes" id="UP000767854">
    <property type="component" value="Unassembled WGS sequence"/>
</dbReference>
<comment type="caution">
    <text evidence="3">The sequence shown here is derived from an EMBL/GenBank/DDBJ whole genome shotgun (WGS) entry which is preliminary data.</text>
</comment>
<dbReference type="InterPro" id="IPR041796">
    <property type="entry name" value="Mre11_N"/>
</dbReference>
<dbReference type="RefSeq" id="WP_204664617.1">
    <property type="nucleotide sequence ID" value="NZ_JAFBDT010000015.1"/>
</dbReference>
<dbReference type="GO" id="GO:0004527">
    <property type="term" value="F:exonuclease activity"/>
    <property type="evidence" value="ECO:0007669"/>
    <property type="project" value="UniProtKB-KW"/>
</dbReference>
<keyword evidence="3" id="KW-0269">Exonuclease</keyword>
<dbReference type="SUPFAM" id="SSF56300">
    <property type="entry name" value="Metallo-dependent phosphatases"/>
    <property type="match status" value="1"/>
</dbReference>
<keyword evidence="4" id="KW-1185">Reference proteome</keyword>
<organism evidence="3 4">
    <name type="scientific">Fusibacter tunisiensis</name>
    <dbReference type="NCBI Taxonomy" id="1008308"/>
    <lineage>
        <taxon>Bacteria</taxon>
        <taxon>Bacillati</taxon>
        <taxon>Bacillota</taxon>
        <taxon>Clostridia</taxon>
        <taxon>Eubacteriales</taxon>
        <taxon>Eubacteriales Family XII. Incertae Sedis</taxon>
        <taxon>Fusibacter</taxon>
    </lineage>
</organism>
<proteinExistence type="predicted"/>
<evidence type="ECO:0000259" key="2">
    <source>
        <dbReference type="Pfam" id="PF00149"/>
    </source>
</evidence>
<reference evidence="3 4" key="1">
    <citation type="submission" date="2021-01" db="EMBL/GenBank/DDBJ databases">
        <title>Genomic Encyclopedia of Type Strains, Phase IV (KMG-IV): sequencing the most valuable type-strain genomes for metagenomic binning, comparative biology and taxonomic classification.</title>
        <authorList>
            <person name="Goeker M."/>
        </authorList>
    </citation>
    <scope>NUCLEOTIDE SEQUENCE [LARGE SCALE GENOMIC DNA]</scope>
    <source>
        <strain evidence="3 4">DSM 24436</strain>
    </source>
</reference>
<gene>
    <name evidence="3" type="ORF">JOC49_001861</name>
</gene>
<evidence type="ECO:0000313" key="3">
    <source>
        <dbReference type="EMBL" id="MBM7562317.1"/>
    </source>
</evidence>
<dbReference type="InterPro" id="IPR004843">
    <property type="entry name" value="Calcineurin-like_PHP"/>
</dbReference>
<evidence type="ECO:0000313" key="4">
    <source>
        <dbReference type="Proteomes" id="UP000767854"/>
    </source>
</evidence>
<dbReference type="InterPro" id="IPR029052">
    <property type="entry name" value="Metallo-depent_PP-like"/>
</dbReference>
<dbReference type="PANTHER" id="PTHR30337">
    <property type="entry name" value="COMPONENT OF ATP-DEPENDENT DSDNA EXONUCLEASE"/>
    <property type="match status" value="1"/>
</dbReference>
<keyword evidence="1" id="KW-0378">Hydrolase</keyword>
<name>A0ABS2MSH7_9FIRM</name>
<protein>
    <submittedName>
        <fullName evidence="3">DNA repair exonuclease SbcCD nuclease subunit</fullName>
    </submittedName>
</protein>
<feature type="domain" description="Calcineurin-like phosphoesterase" evidence="2">
    <location>
        <begin position="2"/>
        <end position="199"/>
    </location>
</feature>